<protein>
    <submittedName>
        <fullName evidence="1">Uncharacterized protein</fullName>
    </submittedName>
</protein>
<dbReference type="AlphaFoldDB" id="A0A2G9YVF0"/>
<evidence type="ECO:0000313" key="2">
    <source>
        <dbReference type="Proteomes" id="UP000230273"/>
    </source>
</evidence>
<comment type="caution">
    <text evidence="1">The sequence shown here is derived from an EMBL/GenBank/DDBJ whole genome shotgun (WGS) entry which is preliminary data.</text>
</comment>
<reference evidence="1 2" key="1">
    <citation type="submission" date="2017-09" db="EMBL/GenBank/DDBJ databases">
        <title>Depth-based differentiation of microbial function through sediment-hosted aquifers and enrichment of novel symbionts in the deep terrestrial subsurface.</title>
        <authorList>
            <person name="Probst A.J."/>
            <person name="Ladd B."/>
            <person name="Jarett J.K."/>
            <person name="Geller-Mcgrath D.E."/>
            <person name="Sieber C.M."/>
            <person name="Emerson J.B."/>
            <person name="Anantharaman K."/>
            <person name="Thomas B.C."/>
            <person name="Malmstrom R."/>
            <person name="Stieglmeier M."/>
            <person name="Klingl A."/>
            <person name="Woyke T."/>
            <person name="Ryan C.M."/>
            <person name="Banfield J.F."/>
        </authorList>
    </citation>
    <scope>NUCLEOTIDE SEQUENCE [LARGE SCALE GENOMIC DNA]</scope>
    <source>
        <strain evidence="1">CG23_combo_of_CG06-09_8_20_14_all_38_19</strain>
    </source>
</reference>
<proteinExistence type="predicted"/>
<sequence>MVELVVENAIKTLDECPECQSLIVLSGEDIAPLGFFQNAIVAKCTSCGWCEVRKIITPVEADVID</sequence>
<gene>
    <name evidence="1" type="ORF">COX36_04450</name>
</gene>
<evidence type="ECO:0000313" key="1">
    <source>
        <dbReference type="EMBL" id="PIP23236.1"/>
    </source>
</evidence>
<name>A0A2G9YVF0_9BACT</name>
<dbReference type="Proteomes" id="UP000230273">
    <property type="component" value="Unassembled WGS sequence"/>
</dbReference>
<organism evidence="1 2">
    <name type="scientific">Candidatus Nealsonbacteria bacterium CG23_combo_of_CG06-09_8_20_14_all_38_19</name>
    <dbReference type="NCBI Taxonomy" id="1974721"/>
    <lineage>
        <taxon>Bacteria</taxon>
        <taxon>Candidatus Nealsoniibacteriota</taxon>
    </lineage>
</organism>
<accession>A0A2G9YVF0</accession>
<dbReference type="EMBL" id="PCRP01000070">
    <property type="protein sequence ID" value="PIP23236.1"/>
    <property type="molecule type" value="Genomic_DNA"/>
</dbReference>